<feature type="non-terminal residue" evidence="3">
    <location>
        <position position="225"/>
    </location>
</feature>
<evidence type="ECO:0000313" key="3">
    <source>
        <dbReference type="EMBL" id="GAG91084.1"/>
    </source>
</evidence>
<dbReference type="PROSITE" id="PS50297">
    <property type="entry name" value="ANK_REP_REGION"/>
    <property type="match status" value="2"/>
</dbReference>
<evidence type="ECO:0000256" key="2">
    <source>
        <dbReference type="ARBA" id="ARBA00023043"/>
    </source>
</evidence>
<dbReference type="Pfam" id="PF12796">
    <property type="entry name" value="Ank_2"/>
    <property type="match status" value="1"/>
</dbReference>
<accession>X1B5T4</accession>
<protein>
    <submittedName>
        <fullName evidence="3">Uncharacterized protein</fullName>
    </submittedName>
</protein>
<dbReference type="SMART" id="SM00248">
    <property type="entry name" value="ANK"/>
    <property type="match status" value="4"/>
</dbReference>
<reference evidence="3" key="1">
    <citation type="journal article" date="2014" name="Front. Microbiol.">
        <title>High frequency of phylogenetically diverse reductive dehalogenase-homologous genes in deep subseafloor sedimentary metagenomes.</title>
        <authorList>
            <person name="Kawai M."/>
            <person name="Futagami T."/>
            <person name="Toyoda A."/>
            <person name="Takaki Y."/>
            <person name="Nishi S."/>
            <person name="Hori S."/>
            <person name="Arai W."/>
            <person name="Tsubouchi T."/>
            <person name="Morono Y."/>
            <person name="Uchiyama I."/>
            <person name="Ito T."/>
            <person name="Fujiyama A."/>
            <person name="Inagaki F."/>
            <person name="Takami H."/>
        </authorList>
    </citation>
    <scope>NUCLEOTIDE SEQUENCE</scope>
    <source>
        <strain evidence="3">Expedition CK06-06</strain>
    </source>
</reference>
<name>X1B5T4_9ZZZZ</name>
<keyword evidence="2" id="KW-0040">ANK repeat</keyword>
<dbReference type="AlphaFoldDB" id="X1B5T4"/>
<dbReference type="EMBL" id="BART01025905">
    <property type="protein sequence ID" value="GAG91084.1"/>
    <property type="molecule type" value="Genomic_DNA"/>
</dbReference>
<comment type="caution">
    <text evidence="3">The sequence shown here is derived from an EMBL/GenBank/DDBJ whole genome shotgun (WGS) entry which is preliminary data.</text>
</comment>
<gene>
    <name evidence="3" type="ORF">S01H4_46372</name>
</gene>
<dbReference type="PROSITE" id="PS50088">
    <property type="entry name" value="ANK_REPEAT"/>
    <property type="match status" value="3"/>
</dbReference>
<sequence length="225" mass="25793">MLLTGNKDVDFLILDKLEDNDLIKMCNINKEAMQLCNNNQNFWLNRIITKFPYLGLEILNKYKGGRSWSEYYINDLRKLNNATDINKTLYSASENGRLDHVMIAINKGADIHARNDYAVRMASQNGHLEVVEYLITQDANIHARNDYAVRWASMNGHLDTVIYLVNQGANIHAQDDFAVRWASMNGHLEVVEYLITQGANIHAEDDHAVRWASRNGHTDVIDYLV</sequence>
<organism evidence="3">
    <name type="scientific">marine sediment metagenome</name>
    <dbReference type="NCBI Taxonomy" id="412755"/>
    <lineage>
        <taxon>unclassified sequences</taxon>
        <taxon>metagenomes</taxon>
        <taxon>ecological metagenomes</taxon>
    </lineage>
</organism>
<dbReference type="PANTHER" id="PTHR24188:SF29">
    <property type="entry name" value="GH09064P"/>
    <property type="match status" value="1"/>
</dbReference>
<dbReference type="SUPFAM" id="SSF48403">
    <property type="entry name" value="Ankyrin repeat"/>
    <property type="match status" value="1"/>
</dbReference>
<evidence type="ECO:0000256" key="1">
    <source>
        <dbReference type="ARBA" id="ARBA00022737"/>
    </source>
</evidence>
<dbReference type="Gene3D" id="1.25.40.20">
    <property type="entry name" value="Ankyrin repeat-containing domain"/>
    <property type="match status" value="2"/>
</dbReference>
<dbReference type="PANTHER" id="PTHR24188">
    <property type="entry name" value="ANKYRIN REPEAT PROTEIN"/>
    <property type="match status" value="1"/>
</dbReference>
<dbReference type="Pfam" id="PF13637">
    <property type="entry name" value="Ank_4"/>
    <property type="match status" value="1"/>
</dbReference>
<keyword evidence="1" id="KW-0677">Repeat</keyword>
<dbReference type="InterPro" id="IPR002110">
    <property type="entry name" value="Ankyrin_rpt"/>
</dbReference>
<proteinExistence type="predicted"/>
<dbReference type="InterPro" id="IPR036770">
    <property type="entry name" value="Ankyrin_rpt-contain_sf"/>
</dbReference>